<evidence type="ECO:0000313" key="6">
    <source>
        <dbReference type="Proteomes" id="UP000192418"/>
    </source>
</evidence>
<gene>
    <name evidence="5" type="ORF">SAMN02746065_106129</name>
</gene>
<protein>
    <submittedName>
        <fullName evidence="5">DNA-binding transcriptional regulator, GntR family</fullName>
    </submittedName>
</protein>
<dbReference type="InterPro" id="IPR011711">
    <property type="entry name" value="GntR_C"/>
</dbReference>
<dbReference type="Proteomes" id="UP000192418">
    <property type="component" value="Unassembled WGS sequence"/>
</dbReference>
<dbReference type="STRING" id="1121400.SAMN02746065_106129"/>
<dbReference type="CDD" id="cd07377">
    <property type="entry name" value="WHTH_GntR"/>
    <property type="match status" value="1"/>
</dbReference>
<evidence type="ECO:0000256" key="3">
    <source>
        <dbReference type="ARBA" id="ARBA00023163"/>
    </source>
</evidence>
<dbReference type="PROSITE" id="PS50949">
    <property type="entry name" value="HTH_GNTR"/>
    <property type="match status" value="1"/>
</dbReference>
<dbReference type="OrthoDB" id="5499567at2"/>
<reference evidence="5 6" key="1">
    <citation type="submission" date="2017-04" db="EMBL/GenBank/DDBJ databases">
        <authorList>
            <person name="Afonso C.L."/>
            <person name="Miller P.J."/>
            <person name="Scott M.A."/>
            <person name="Spackman E."/>
            <person name="Goraichik I."/>
            <person name="Dimitrov K.M."/>
            <person name="Suarez D.L."/>
            <person name="Swayne D.E."/>
        </authorList>
    </citation>
    <scope>NUCLEOTIDE SEQUENCE [LARGE SCALE GENOMIC DNA]</scope>
    <source>
        <strain evidence="5 6">DSM 3385</strain>
    </source>
</reference>
<sequence length="227" mass="25845">MVLTDLEGLAELKKPVPLTKMAYDALRRSILTNQLTSDVIYNEKGLAQQLGISRTPVREALLELSSQGLVSFLPRKGVVVNKFTRKDIEEIFELRYLIELASVKKICRTWTADDLSGIEQCLEKQKQLLNQAENPITFMEIDRDFHVAISQLTGNKRLVSIIQNIRDILQLMGIRALTTRGRMEKVILEHANILGAIKKRDVEEALLQMRVHLDQSKDAVKIIKSKQ</sequence>
<keyword evidence="6" id="KW-1185">Reference proteome</keyword>
<keyword evidence="3" id="KW-0804">Transcription</keyword>
<dbReference type="Gene3D" id="1.20.120.530">
    <property type="entry name" value="GntR ligand-binding domain-like"/>
    <property type="match status" value="1"/>
</dbReference>
<dbReference type="PANTHER" id="PTHR43537">
    <property type="entry name" value="TRANSCRIPTIONAL REGULATOR, GNTR FAMILY"/>
    <property type="match status" value="1"/>
</dbReference>
<dbReference type="Pfam" id="PF07729">
    <property type="entry name" value="FCD"/>
    <property type="match status" value="1"/>
</dbReference>
<dbReference type="Gene3D" id="1.10.10.10">
    <property type="entry name" value="Winged helix-like DNA-binding domain superfamily/Winged helix DNA-binding domain"/>
    <property type="match status" value="1"/>
</dbReference>
<dbReference type="RefSeq" id="WP_084068081.1">
    <property type="nucleotide sequence ID" value="NZ_FWXY01000006.1"/>
</dbReference>
<dbReference type="AlphaFoldDB" id="A0A1W2AYS4"/>
<dbReference type="GO" id="GO:0003677">
    <property type="term" value="F:DNA binding"/>
    <property type="evidence" value="ECO:0007669"/>
    <property type="project" value="UniProtKB-KW"/>
</dbReference>
<dbReference type="InterPro" id="IPR036390">
    <property type="entry name" value="WH_DNA-bd_sf"/>
</dbReference>
<dbReference type="PRINTS" id="PR00035">
    <property type="entry name" value="HTHGNTR"/>
</dbReference>
<evidence type="ECO:0000256" key="2">
    <source>
        <dbReference type="ARBA" id="ARBA00023125"/>
    </source>
</evidence>
<dbReference type="InterPro" id="IPR000524">
    <property type="entry name" value="Tscrpt_reg_HTH_GntR"/>
</dbReference>
<dbReference type="GO" id="GO:0003700">
    <property type="term" value="F:DNA-binding transcription factor activity"/>
    <property type="evidence" value="ECO:0007669"/>
    <property type="project" value="InterPro"/>
</dbReference>
<dbReference type="SMART" id="SM00895">
    <property type="entry name" value="FCD"/>
    <property type="match status" value="1"/>
</dbReference>
<dbReference type="PANTHER" id="PTHR43537:SF24">
    <property type="entry name" value="GLUCONATE OPERON TRANSCRIPTIONAL REPRESSOR"/>
    <property type="match status" value="1"/>
</dbReference>
<organism evidence="5 6">
    <name type="scientific">Desulfocicer vacuolatum DSM 3385</name>
    <dbReference type="NCBI Taxonomy" id="1121400"/>
    <lineage>
        <taxon>Bacteria</taxon>
        <taxon>Pseudomonadati</taxon>
        <taxon>Thermodesulfobacteriota</taxon>
        <taxon>Desulfobacteria</taxon>
        <taxon>Desulfobacterales</taxon>
        <taxon>Desulfobacteraceae</taxon>
        <taxon>Desulfocicer</taxon>
    </lineage>
</organism>
<feature type="domain" description="HTH gntR-type" evidence="4">
    <location>
        <begin position="16"/>
        <end position="83"/>
    </location>
</feature>
<accession>A0A1W2AYS4</accession>
<evidence type="ECO:0000259" key="4">
    <source>
        <dbReference type="PROSITE" id="PS50949"/>
    </source>
</evidence>
<dbReference type="SMART" id="SM00345">
    <property type="entry name" value="HTH_GNTR"/>
    <property type="match status" value="1"/>
</dbReference>
<dbReference type="InterPro" id="IPR036388">
    <property type="entry name" value="WH-like_DNA-bd_sf"/>
</dbReference>
<dbReference type="EMBL" id="FWXY01000006">
    <property type="protein sequence ID" value="SMC65338.1"/>
    <property type="molecule type" value="Genomic_DNA"/>
</dbReference>
<dbReference type="Pfam" id="PF00392">
    <property type="entry name" value="GntR"/>
    <property type="match status" value="1"/>
</dbReference>
<dbReference type="SUPFAM" id="SSF48008">
    <property type="entry name" value="GntR ligand-binding domain-like"/>
    <property type="match status" value="1"/>
</dbReference>
<evidence type="ECO:0000313" key="5">
    <source>
        <dbReference type="EMBL" id="SMC65338.1"/>
    </source>
</evidence>
<dbReference type="SUPFAM" id="SSF46785">
    <property type="entry name" value="Winged helix' DNA-binding domain"/>
    <property type="match status" value="1"/>
</dbReference>
<dbReference type="InterPro" id="IPR008920">
    <property type="entry name" value="TF_FadR/GntR_C"/>
</dbReference>
<keyword evidence="1" id="KW-0805">Transcription regulation</keyword>
<evidence type="ECO:0000256" key="1">
    <source>
        <dbReference type="ARBA" id="ARBA00023015"/>
    </source>
</evidence>
<proteinExistence type="predicted"/>
<keyword evidence="2 5" id="KW-0238">DNA-binding</keyword>
<name>A0A1W2AYS4_9BACT</name>